<keyword evidence="1" id="KW-0472">Membrane</keyword>
<protein>
    <recommendedName>
        <fullName evidence="4">Late embryogenesis abundant protein LEA-2 subgroup domain-containing protein</fullName>
    </recommendedName>
</protein>
<dbReference type="PANTHER" id="PTHR33994">
    <property type="entry name" value="OS04G0515000 PROTEIN"/>
    <property type="match status" value="1"/>
</dbReference>
<keyword evidence="1" id="KW-0812">Transmembrane</keyword>
<keyword evidence="3" id="KW-1185">Reference proteome</keyword>
<dbReference type="EMBL" id="CM029045">
    <property type="protein sequence ID" value="KAG2601058.1"/>
    <property type="molecule type" value="Genomic_DNA"/>
</dbReference>
<dbReference type="Proteomes" id="UP000823388">
    <property type="component" value="Chromosome 5K"/>
</dbReference>
<organism evidence="2 3">
    <name type="scientific">Panicum virgatum</name>
    <name type="common">Blackwell switchgrass</name>
    <dbReference type="NCBI Taxonomy" id="38727"/>
    <lineage>
        <taxon>Eukaryota</taxon>
        <taxon>Viridiplantae</taxon>
        <taxon>Streptophyta</taxon>
        <taxon>Embryophyta</taxon>
        <taxon>Tracheophyta</taxon>
        <taxon>Spermatophyta</taxon>
        <taxon>Magnoliopsida</taxon>
        <taxon>Liliopsida</taxon>
        <taxon>Poales</taxon>
        <taxon>Poaceae</taxon>
        <taxon>PACMAD clade</taxon>
        <taxon>Panicoideae</taxon>
        <taxon>Panicodae</taxon>
        <taxon>Paniceae</taxon>
        <taxon>Panicinae</taxon>
        <taxon>Panicum</taxon>
        <taxon>Panicum sect. Hiantes</taxon>
    </lineage>
</organism>
<dbReference type="AlphaFoldDB" id="A0A8T0SUZ5"/>
<comment type="caution">
    <text evidence="2">The sequence shown here is derived from an EMBL/GenBank/DDBJ whole genome shotgun (WGS) entry which is preliminary data.</text>
</comment>
<proteinExistence type="predicted"/>
<gene>
    <name evidence="2" type="ORF">PVAP13_5KG566800</name>
</gene>
<accession>A0A8T0SUZ5</accession>
<feature type="transmembrane region" description="Helical" evidence="1">
    <location>
        <begin position="32"/>
        <end position="51"/>
    </location>
</feature>
<evidence type="ECO:0000313" key="2">
    <source>
        <dbReference type="EMBL" id="KAG2601058.1"/>
    </source>
</evidence>
<dbReference type="PANTHER" id="PTHR33994:SF22">
    <property type="entry name" value="LATE EMBRYOGENESIS ABUNDANT PROTEIN LEA-2 SUBGROUP DOMAIN-CONTAINING PROTEIN"/>
    <property type="match status" value="1"/>
</dbReference>
<reference evidence="2" key="1">
    <citation type="submission" date="2020-05" db="EMBL/GenBank/DDBJ databases">
        <title>WGS assembly of Panicum virgatum.</title>
        <authorList>
            <person name="Lovell J.T."/>
            <person name="Jenkins J."/>
            <person name="Shu S."/>
            <person name="Juenger T.E."/>
            <person name="Schmutz J."/>
        </authorList>
    </citation>
    <scope>NUCLEOTIDE SEQUENCE</scope>
    <source>
        <strain evidence="2">AP13</strain>
    </source>
</reference>
<name>A0A8T0SUZ5_PANVG</name>
<evidence type="ECO:0008006" key="4">
    <source>
        <dbReference type="Google" id="ProtNLM"/>
    </source>
</evidence>
<evidence type="ECO:0000256" key="1">
    <source>
        <dbReference type="SAM" id="Phobius"/>
    </source>
</evidence>
<keyword evidence="1" id="KW-1133">Transmembrane helix</keyword>
<evidence type="ECO:0000313" key="3">
    <source>
        <dbReference type="Proteomes" id="UP000823388"/>
    </source>
</evidence>
<sequence length="217" mass="23434">MQRSPDASMYGIVVSGQNWYTRFQRRHPHLDVALILTAAGLFVLLVCWLVYGPLEVSAAVSSFQGLDPGHRATGAPTFAVTLRARNRNVWRHCFRPGNGTAVVAYAGVPLARADLPGFCVPGLGAATLRFAAAGGGLGIPGALYESLEGQRGRRERVALTVRVRLDEDLVVPHNVVNWLDEDLVVPHNVVNWCDAMLDGHPPGGSSRCKAFLMGCHD</sequence>
<feature type="non-terminal residue" evidence="2">
    <location>
        <position position="217"/>
    </location>
</feature>